<keyword evidence="3" id="KW-1185">Reference proteome</keyword>
<evidence type="ECO:0000256" key="1">
    <source>
        <dbReference type="SAM" id="Phobius"/>
    </source>
</evidence>
<dbReference type="Proteomes" id="UP000001234">
    <property type="component" value="Segment"/>
</dbReference>
<protein>
    <submittedName>
        <fullName evidence="2">Uncharacterized protein</fullName>
    </submittedName>
</protein>
<dbReference type="KEGG" id="vg:14296616"/>
<keyword evidence="1" id="KW-0472">Membrane</keyword>
<organism evidence="2 3">
    <name type="scientific">Pseudomonas phage vB_PaeM_C2-10_Ab1</name>
    <dbReference type="NCBI Taxonomy" id="1231048"/>
    <lineage>
        <taxon>Viruses</taxon>
        <taxon>Duplodnaviria</taxon>
        <taxon>Heunggongvirae</taxon>
        <taxon>Uroviricota</taxon>
        <taxon>Caudoviricetes</taxon>
        <taxon>Vandenendeviridae</taxon>
        <taxon>Skurskavirinae</taxon>
        <taxon>Pakpunavirus</taxon>
        <taxon>Pakpunavirus CAb1</taxon>
    </lineage>
</organism>
<gene>
    <name evidence="2" type="ORF">BN405_2-10_Ab1_orf_64</name>
</gene>
<evidence type="ECO:0000313" key="2">
    <source>
        <dbReference type="EMBL" id="CCM43608.1"/>
    </source>
</evidence>
<feature type="transmembrane region" description="Helical" evidence="1">
    <location>
        <begin position="44"/>
        <end position="64"/>
    </location>
</feature>
<dbReference type="RefSeq" id="YP_007236885.1">
    <property type="nucleotide sequence ID" value="NC_019918.1"/>
</dbReference>
<accession>K4RM37</accession>
<sequence>MRICTSGLGREEVCRYKSCSFSLPRNLSSNLSLFHLTTLECRRVLAGSIASLGITFFGVSLFFLSGLSTLVNPNLDITSVCECHSLDCHTRLKAATCLGVFSERQVGEDASFDLIPDDTVSEVQQTEDLSITLHVDQLALNIISDFITLLREDSCRRNLRRNKLSNNFREDSARIKSRSCDNSRHTDRLSIHELFIVDLVCLGLVVVDNGPVQVEVCV</sequence>
<keyword evidence="1" id="KW-0812">Transmembrane</keyword>
<evidence type="ECO:0000313" key="3">
    <source>
        <dbReference type="Proteomes" id="UP000001234"/>
    </source>
</evidence>
<dbReference type="EMBL" id="HE983845">
    <property type="protein sequence ID" value="CCM43608.1"/>
    <property type="molecule type" value="Genomic_DNA"/>
</dbReference>
<keyword evidence="1" id="KW-1133">Transmembrane helix</keyword>
<reference evidence="2 3" key="1">
    <citation type="journal article" date="2013" name="PLoS ONE">
        <title>The Susceptibility of Pseudomonas aeruginosa Strains from Cystic Fibrosis Patients to Bacteriophages.</title>
        <authorList>
            <person name="Essoh C."/>
            <person name="Blouin Y."/>
            <person name="Loukou G."/>
            <person name="Cablanmian A."/>
            <person name="Lathro S."/>
            <person name="Kutter E."/>
            <person name="Thien H.V."/>
            <person name="Vergnaud G."/>
            <person name="Pourcel C."/>
        </authorList>
    </citation>
    <scope>NUCLEOTIDE SEQUENCE [LARGE SCALE GENOMIC DNA]</scope>
    <source>
        <strain evidence="2">VB_PaeM_C2-10_Ab1</strain>
    </source>
</reference>
<dbReference type="GeneID" id="14296616"/>
<proteinExistence type="predicted"/>
<name>K4RM37_9CAUD</name>